<dbReference type="SMART" id="SM00098">
    <property type="entry name" value="alkPPc"/>
    <property type="match status" value="1"/>
</dbReference>
<dbReference type="Pfam" id="PF00245">
    <property type="entry name" value="Alk_phosphatase"/>
    <property type="match status" value="2"/>
</dbReference>
<dbReference type="PRINTS" id="PR00113">
    <property type="entry name" value="ALKPHPHTASE"/>
</dbReference>
<evidence type="ECO:0000256" key="8">
    <source>
        <dbReference type="PIRSR" id="PIRSR601952-2"/>
    </source>
</evidence>
<comment type="cofactor">
    <cofactor evidence="8">
        <name>Mg(2+)</name>
        <dbReference type="ChEBI" id="CHEBI:18420"/>
    </cofactor>
    <text evidence="8">Binds 1 Mg(2+) ion.</text>
</comment>
<comment type="similarity">
    <text evidence="1 10">Belongs to the alkaline phosphatase family.</text>
</comment>
<protein>
    <submittedName>
        <fullName evidence="12">Alkaline phosphatase</fullName>
        <ecNumber evidence="12">3.1.3.1</ecNumber>
    </submittedName>
</protein>
<dbReference type="GO" id="GO:0046872">
    <property type="term" value="F:metal ion binding"/>
    <property type="evidence" value="ECO:0007669"/>
    <property type="project" value="UniProtKB-KW"/>
</dbReference>
<accession>A0A939PAZ5</accession>
<feature type="disulfide bond" evidence="9">
    <location>
        <begin position="175"/>
        <end position="184"/>
    </location>
</feature>
<evidence type="ECO:0000313" key="12">
    <source>
        <dbReference type="EMBL" id="MBO2449255.1"/>
    </source>
</evidence>
<comment type="cofactor">
    <cofactor evidence="8">
        <name>Zn(2+)</name>
        <dbReference type="ChEBI" id="CHEBI:29105"/>
    </cofactor>
    <text evidence="8">Binds 2 Zn(2+) ions.</text>
</comment>
<feature type="chain" id="PRO_5036952806" evidence="11">
    <location>
        <begin position="32"/>
        <end position="455"/>
    </location>
</feature>
<dbReference type="PANTHER" id="PTHR11596:SF5">
    <property type="entry name" value="ALKALINE PHOSPHATASE"/>
    <property type="match status" value="1"/>
</dbReference>
<evidence type="ECO:0000256" key="3">
    <source>
        <dbReference type="ARBA" id="ARBA00022723"/>
    </source>
</evidence>
<evidence type="ECO:0000256" key="10">
    <source>
        <dbReference type="RuleBase" id="RU003946"/>
    </source>
</evidence>
<dbReference type="InterPro" id="IPR018299">
    <property type="entry name" value="Alkaline_phosphatase_AS"/>
</dbReference>
<dbReference type="AlphaFoldDB" id="A0A939PAZ5"/>
<keyword evidence="5 8" id="KW-0862">Zinc</keyword>
<feature type="binding site" evidence="8">
    <location>
        <position position="374"/>
    </location>
    <ligand>
        <name>Zn(2+)</name>
        <dbReference type="ChEBI" id="CHEBI:29105"/>
        <label>2</label>
    </ligand>
</feature>
<feature type="binding site" evidence="8">
    <location>
        <position position="331"/>
    </location>
    <ligand>
        <name>Zn(2+)</name>
        <dbReference type="ChEBI" id="CHEBI:29105"/>
        <label>2</label>
    </ligand>
</feature>
<feature type="binding site" evidence="8">
    <location>
        <position position="326"/>
    </location>
    <ligand>
        <name>Mg(2+)</name>
        <dbReference type="ChEBI" id="CHEBI:18420"/>
    </ligand>
</feature>
<feature type="binding site" evidence="8">
    <location>
        <position position="58"/>
    </location>
    <ligand>
        <name>Mg(2+)</name>
        <dbReference type="ChEBI" id="CHEBI:18420"/>
    </ligand>
</feature>
<evidence type="ECO:0000256" key="7">
    <source>
        <dbReference type="PIRSR" id="PIRSR601952-1"/>
    </source>
</evidence>
<keyword evidence="2" id="KW-0597">Phosphoprotein</keyword>
<feature type="binding site" evidence="8">
    <location>
        <position position="373"/>
    </location>
    <ligand>
        <name>Zn(2+)</name>
        <dbReference type="ChEBI" id="CHEBI:29105"/>
        <label>2</label>
    </ligand>
</feature>
<dbReference type="InterPro" id="IPR017850">
    <property type="entry name" value="Alkaline_phosphatase_core_sf"/>
</dbReference>
<dbReference type="PANTHER" id="PTHR11596">
    <property type="entry name" value="ALKALINE PHOSPHATASE"/>
    <property type="match status" value="1"/>
</dbReference>
<dbReference type="GO" id="GO:0004035">
    <property type="term" value="F:alkaline phosphatase activity"/>
    <property type="evidence" value="ECO:0007669"/>
    <property type="project" value="UniProtKB-EC"/>
</dbReference>
<reference evidence="12" key="1">
    <citation type="submission" date="2021-03" db="EMBL/GenBank/DDBJ databases">
        <authorList>
            <person name="Kanchanasin P."/>
            <person name="Saeng-In P."/>
            <person name="Phongsopitanun W."/>
            <person name="Yuki M."/>
            <person name="Kudo T."/>
            <person name="Ohkuma M."/>
            <person name="Tanasupawat S."/>
        </authorList>
    </citation>
    <scope>NUCLEOTIDE SEQUENCE</scope>
    <source>
        <strain evidence="12">GKU 128</strain>
    </source>
</reference>
<dbReference type="CDD" id="cd16012">
    <property type="entry name" value="ALP"/>
    <property type="match status" value="1"/>
</dbReference>
<feature type="active site" description="Phosphoserine intermediate" evidence="7">
    <location>
        <position position="109"/>
    </location>
</feature>
<feature type="binding site" evidence="8">
    <location>
        <position position="58"/>
    </location>
    <ligand>
        <name>Zn(2+)</name>
        <dbReference type="ChEBI" id="CHEBI:29105"/>
        <label>2</label>
    </ligand>
</feature>
<feature type="binding site" evidence="8">
    <location>
        <position position="160"/>
    </location>
    <ligand>
        <name>Mg(2+)</name>
        <dbReference type="ChEBI" id="CHEBI:18420"/>
    </ligand>
</feature>
<comment type="caution">
    <text evidence="12">The sequence shown here is derived from an EMBL/GenBank/DDBJ whole genome shotgun (WGS) entry which is preliminary data.</text>
</comment>
<evidence type="ECO:0000313" key="13">
    <source>
        <dbReference type="Proteomes" id="UP000669179"/>
    </source>
</evidence>
<keyword evidence="6 8" id="KW-0460">Magnesium</keyword>
<feature type="binding site" evidence="8">
    <location>
        <position position="335"/>
    </location>
    <ligand>
        <name>Zn(2+)</name>
        <dbReference type="ChEBI" id="CHEBI:29105"/>
        <label>2</label>
    </ligand>
</feature>
<dbReference type="EC" id="3.1.3.1" evidence="12"/>
<sequence length="455" mass="47138">MSSAGRMRRTAAVVLASGVAVGALGAGLAGASNGDRTKDVRAAVKGGKARNVILLIGDGMGDSEITAARNYSVGAAGRLNMDRFPLTGAYTTYALQKANPKLPEYVTDSAASGTGWATGHKSYNGAISVTPDGKPKKTILELAKSAGFRTGDVTTAELSDATPAVLASHVVDRSCQGPADMKSCPANAKENGGAGSIVEQQVQTGADLYLGGGKARWDQTVKAGKYKGKTVIDQAKNSGYNVVTDAAGLAAAKPSRNGKLLGLFADVNMPQEWTGPLARTGGTDPSKCTPNQQFSGPHLSQMATKAINVLDGQSRHGKKGFFLQIEGASIDKRDHAADPCGQIGETVEFDKAVKAALDFARRNPDTLVVTTADHGHTSQIIPLEAKSPGQTATLITADGAQMKMNYATMPAGESQEHTGTEVRIAARGPQAANVTGVTDQTDLFSTITRALGVRR</sequence>
<keyword evidence="3 8" id="KW-0479">Metal-binding</keyword>
<keyword evidence="11" id="KW-0732">Signal</keyword>
<evidence type="ECO:0000256" key="11">
    <source>
        <dbReference type="SAM" id="SignalP"/>
    </source>
</evidence>
<feature type="binding site" evidence="8">
    <location>
        <position position="162"/>
    </location>
    <ligand>
        <name>Mg(2+)</name>
        <dbReference type="ChEBI" id="CHEBI:18420"/>
    </ligand>
</feature>
<evidence type="ECO:0000256" key="2">
    <source>
        <dbReference type="ARBA" id="ARBA00022553"/>
    </source>
</evidence>
<organism evidence="12 13">
    <name type="scientific">Actinomadura barringtoniae</name>
    <dbReference type="NCBI Taxonomy" id="1427535"/>
    <lineage>
        <taxon>Bacteria</taxon>
        <taxon>Bacillati</taxon>
        <taxon>Actinomycetota</taxon>
        <taxon>Actinomycetes</taxon>
        <taxon>Streptosporangiales</taxon>
        <taxon>Thermomonosporaceae</taxon>
        <taxon>Actinomadura</taxon>
    </lineage>
</organism>
<dbReference type="SUPFAM" id="SSF53649">
    <property type="entry name" value="Alkaline phosphatase-like"/>
    <property type="match status" value="1"/>
</dbReference>
<gene>
    <name evidence="12" type="primary">phoA</name>
    <name evidence="12" type="ORF">J4573_19275</name>
</gene>
<evidence type="ECO:0000256" key="5">
    <source>
        <dbReference type="ARBA" id="ARBA00022833"/>
    </source>
</evidence>
<dbReference type="NCBIfam" id="NF007810">
    <property type="entry name" value="PRK10518.1"/>
    <property type="match status" value="1"/>
</dbReference>
<dbReference type="Proteomes" id="UP000669179">
    <property type="component" value="Unassembled WGS sequence"/>
</dbReference>
<keyword evidence="9" id="KW-1015">Disulfide bond</keyword>
<evidence type="ECO:0000256" key="1">
    <source>
        <dbReference type="ARBA" id="ARBA00005984"/>
    </source>
</evidence>
<dbReference type="EMBL" id="JAGEOJ010000007">
    <property type="protein sequence ID" value="MBO2449255.1"/>
    <property type="molecule type" value="Genomic_DNA"/>
</dbReference>
<proteinExistence type="inferred from homology"/>
<dbReference type="InterPro" id="IPR001952">
    <property type="entry name" value="Alkaline_phosphatase"/>
</dbReference>
<feature type="binding site" evidence="8">
    <location>
        <position position="417"/>
    </location>
    <ligand>
        <name>Zn(2+)</name>
        <dbReference type="ChEBI" id="CHEBI:29105"/>
        <label>2</label>
    </ligand>
</feature>
<name>A0A939PAZ5_9ACTN</name>
<evidence type="ECO:0000256" key="9">
    <source>
        <dbReference type="PIRSR" id="PIRSR601952-3"/>
    </source>
</evidence>
<dbReference type="PROSITE" id="PS00123">
    <property type="entry name" value="ALKALINE_PHOSPHATASE"/>
    <property type="match status" value="1"/>
</dbReference>
<keyword evidence="13" id="KW-1185">Reference proteome</keyword>
<evidence type="ECO:0000256" key="4">
    <source>
        <dbReference type="ARBA" id="ARBA00022801"/>
    </source>
</evidence>
<evidence type="ECO:0000256" key="6">
    <source>
        <dbReference type="ARBA" id="ARBA00022842"/>
    </source>
</evidence>
<keyword evidence="4 12" id="KW-0378">Hydrolase</keyword>
<dbReference type="Gene3D" id="3.40.720.10">
    <property type="entry name" value="Alkaline Phosphatase, subunit A"/>
    <property type="match status" value="1"/>
</dbReference>
<feature type="signal peptide" evidence="11">
    <location>
        <begin position="1"/>
        <end position="31"/>
    </location>
</feature>